<dbReference type="PROSITE" id="PS51077">
    <property type="entry name" value="HTH_ICLR"/>
    <property type="match status" value="1"/>
</dbReference>
<dbReference type="SUPFAM" id="SSF46785">
    <property type="entry name" value="Winged helix' DNA-binding domain"/>
    <property type="match status" value="1"/>
</dbReference>
<dbReference type="Proteomes" id="UP000617634">
    <property type="component" value="Unassembled WGS sequence"/>
</dbReference>
<dbReference type="InterPro" id="IPR036390">
    <property type="entry name" value="WH_DNA-bd_sf"/>
</dbReference>
<evidence type="ECO:0000259" key="6">
    <source>
        <dbReference type="PROSITE" id="PS51078"/>
    </source>
</evidence>
<keyword evidence="2" id="KW-0238">DNA-binding</keyword>
<keyword evidence="1" id="KW-0805">Transcription regulation</keyword>
<gene>
    <name evidence="7" type="ORF">I5E68_14995</name>
</gene>
<feature type="domain" description="HTH iclR-type" evidence="5">
    <location>
        <begin position="52"/>
        <end position="113"/>
    </location>
</feature>
<feature type="region of interest" description="Disordered" evidence="4">
    <location>
        <begin position="22"/>
        <end position="47"/>
    </location>
</feature>
<accession>A0A931MMB9</accession>
<dbReference type="InterPro" id="IPR036388">
    <property type="entry name" value="WH-like_DNA-bd_sf"/>
</dbReference>
<evidence type="ECO:0000313" key="8">
    <source>
        <dbReference type="Proteomes" id="UP000617634"/>
    </source>
</evidence>
<evidence type="ECO:0000259" key="5">
    <source>
        <dbReference type="PROSITE" id="PS51077"/>
    </source>
</evidence>
<dbReference type="AlphaFoldDB" id="A0A931MMB9"/>
<evidence type="ECO:0000256" key="1">
    <source>
        <dbReference type="ARBA" id="ARBA00023015"/>
    </source>
</evidence>
<feature type="compositionally biased region" description="Basic and acidic residues" evidence="4">
    <location>
        <begin position="34"/>
        <end position="47"/>
    </location>
</feature>
<dbReference type="InterPro" id="IPR011991">
    <property type="entry name" value="ArsR-like_HTH"/>
</dbReference>
<dbReference type="SMART" id="SM00346">
    <property type="entry name" value="HTH_ICLR"/>
    <property type="match status" value="1"/>
</dbReference>
<dbReference type="Pfam" id="PF09339">
    <property type="entry name" value="HTH_IclR"/>
    <property type="match status" value="1"/>
</dbReference>
<reference evidence="7" key="1">
    <citation type="submission" date="2020-11" db="EMBL/GenBank/DDBJ databases">
        <title>Novosphingobium aureum sp. nov., a marine bacterium isolated from sediment of a salt flat.</title>
        <authorList>
            <person name="Yoo Y."/>
            <person name="Kim J.-J."/>
        </authorList>
    </citation>
    <scope>NUCLEOTIDE SEQUENCE</scope>
    <source>
        <strain evidence="7">YJ-S2-02</strain>
    </source>
</reference>
<evidence type="ECO:0000256" key="4">
    <source>
        <dbReference type="SAM" id="MobiDB-lite"/>
    </source>
</evidence>
<evidence type="ECO:0000256" key="3">
    <source>
        <dbReference type="ARBA" id="ARBA00023163"/>
    </source>
</evidence>
<dbReference type="RefSeq" id="WP_197165384.1">
    <property type="nucleotide sequence ID" value="NZ_JADZGI010000002.1"/>
</dbReference>
<feature type="domain" description="IclR-ED" evidence="6">
    <location>
        <begin position="114"/>
        <end position="303"/>
    </location>
</feature>
<dbReference type="EMBL" id="JADZGI010000002">
    <property type="protein sequence ID" value="MBH0114250.1"/>
    <property type="molecule type" value="Genomic_DNA"/>
</dbReference>
<proteinExistence type="predicted"/>
<comment type="caution">
    <text evidence="7">The sequence shown here is derived from an EMBL/GenBank/DDBJ whole genome shotgun (WGS) entry which is preliminary data.</text>
</comment>
<dbReference type="SUPFAM" id="SSF55781">
    <property type="entry name" value="GAF domain-like"/>
    <property type="match status" value="1"/>
</dbReference>
<sequence length="316" mass="34818">MAKRIPPYPIVADAPFAQAGQVDDVHQHAHKKRDLGEGDAGRDDSARDKDVIRSLSRSIQVIQAINRHGSLGLTEISRAADIPYPTAYRIVNTLMEEGLVEREPARKRYRPTALIQTLSCGFQNHDRLVGLARPLIGAFTHDFHWPLSVVTRVGNKMVVRDSTSTQTTLTFNNYYPGWQVPLLASASGQAYFSFASKSEQEELLLQSRSRQQMLDAVILKEFESGKAQQRIRELGYAAVARTPYSANPGKTSSIAVPIFEGDQLLGALALVYFANAMPLSEAIDNYLEPMLEVSRSISEGLSAMPLGLTAFDEAAE</sequence>
<dbReference type="CDD" id="cd00090">
    <property type="entry name" value="HTH_ARSR"/>
    <property type="match status" value="1"/>
</dbReference>
<dbReference type="PANTHER" id="PTHR30136">
    <property type="entry name" value="HELIX-TURN-HELIX TRANSCRIPTIONAL REGULATOR, ICLR FAMILY"/>
    <property type="match status" value="1"/>
</dbReference>
<keyword evidence="3" id="KW-0804">Transcription</keyword>
<evidence type="ECO:0000313" key="7">
    <source>
        <dbReference type="EMBL" id="MBH0114250.1"/>
    </source>
</evidence>
<dbReference type="Gene3D" id="1.10.10.10">
    <property type="entry name" value="Winged helix-like DNA-binding domain superfamily/Winged helix DNA-binding domain"/>
    <property type="match status" value="1"/>
</dbReference>
<dbReference type="PROSITE" id="PS51078">
    <property type="entry name" value="ICLR_ED"/>
    <property type="match status" value="1"/>
</dbReference>
<dbReference type="InterPro" id="IPR050707">
    <property type="entry name" value="HTH_MetabolicPath_Reg"/>
</dbReference>
<dbReference type="Pfam" id="PF01614">
    <property type="entry name" value="IclR_C"/>
    <property type="match status" value="1"/>
</dbReference>
<protein>
    <submittedName>
        <fullName evidence="7">Helix-turn-helix domain-containing protein</fullName>
    </submittedName>
</protein>
<name>A0A931MMB9_9SPHN</name>
<dbReference type="GO" id="GO:0045892">
    <property type="term" value="P:negative regulation of DNA-templated transcription"/>
    <property type="evidence" value="ECO:0007669"/>
    <property type="project" value="TreeGrafter"/>
</dbReference>
<keyword evidence="8" id="KW-1185">Reference proteome</keyword>
<evidence type="ECO:0000256" key="2">
    <source>
        <dbReference type="ARBA" id="ARBA00023125"/>
    </source>
</evidence>
<dbReference type="InterPro" id="IPR005471">
    <property type="entry name" value="Tscrpt_reg_IclR_N"/>
</dbReference>
<dbReference type="Gene3D" id="3.30.450.40">
    <property type="match status" value="1"/>
</dbReference>
<dbReference type="PANTHER" id="PTHR30136:SF23">
    <property type="entry name" value="DNA-BINDING TRANSCRIPTIONAL ACTIVATOR MHPR"/>
    <property type="match status" value="1"/>
</dbReference>
<dbReference type="GO" id="GO:0003677">
    <property type="term" value="F:DNA binding"/>
    <property type="evidence" value="ECO:0007669"/>
    <property type="project" value="UniProtKB-KW"/>
</dbReference>
<organism evidence="7 8">
    <name type="scientific">Novosphingobium aureum</name>
    <dbReference type="NCBI Taxonomy" id="2792964"/>
    <lineage>
        <taxon>Bacteria</taxon>
        <taxon>Pseudomonadati</taxon>
        <taxon>Pseudomonadota</taxon>
        <taxon>Alphaproteobacteria</taxon>
        <taxon>Sphingomonadales</taxon>
        <taxon>Sphingomonadaceae</taxon>
        <taxon>Novosphingobium</taxon>
    </lineage>
</organism>
<dbReference type="GO" id="GO:0003700">
    <property type="term" value="F:DNA-binding transcription factor activity"/>
    <property type="evidence" value="ECO:0007669"/>
    <property type="project" value="TreeGrafter"/>
</dbReference>
<dbReference type="InterPro" id="IPR029016">
    <property type="entry name" value="GAF-like_dom_sf"/>
</dbReference>
<dbReference type="InterPro" id="IPR014757">
    <property type="entry name" value="Tscrpt_reg_IclR_C"/>
</dbReference>